<evidence type="ECO:0000256" key="1">
    <source>
        <dbReference type="SAM" id="MobiDB-lite"/>
    </source>
</evidence>
<dbReference type="SUPFAM" id="SSF159659">
    <property type="entry name" value="Cgl1923-like"/>
    <property type="match status" value="1"/>
</dbReference>
<proteinExistence type="predicted"/>
<feature type="compositionally biased region" description="Basic and acidic residues" evidence="1">
    <location>
        <begin position="56"/>
        <end position="66"/>
    </location>
</feature>
<dbReference type="InterPro" id="IPR038389">
    <property type="entry name" value="PSMG2_sf"/>
</dbReference>
<feature type="region of interest" description="Disordered" evidence="1">
    <location>
        <begin position="56"/>
        <end position="75"/>
    </location>
</feature>
<organism evidence="2">
    <name type="scientific">marine sediment metagenome</name>
    <dbReference type="NCBI Taxonomy" id="412755"/>
    <lineage>
        <taxon>unclassified sequences</taxon>
        <taxon>metagenomes</taxon>
        <taxon>ecological metagenomes</taxon>
    </lineage>
</organism>
<dbReference type="Gene3D" id="3.40.50.10900">
    <property type="entry name" value="PAC-like subunit"/>
    <property type="match status" value="1"/>
</dbReference>
<accession>A0A0F8WU67</accession>
<sequence>MLYVECHPFLPDLEASIVAITSVAKILNIKVDTTDIQKNIELLKIQNRNLMEETVKALQQQHEKQPQARAPQIYR</sequence>
<dbReference type="AlphaFoldDB" id="A0A0F8WU67"/>
<reference evidence="2" key="1">
    <citation type="journal article" date="2015" name="Nature">
        <title>Complex archaea that bridge the gap between prokaryotes and eukaryotes.</title>
        <authorList>
            <person name="Spang A."/>
            <person name="Saw J.H."/>
            <person name="Jorgensen S.L."/>
            <person name="Zaremba-Niedzwiedzka K."/>
            <person name="Martijn J."/>
            <person name="Lind A.E."/>
            <person name="van Eijk R."/>
            <person name="Schleper C."/>
            <person name="Guy L."/>
            <person name="Ettema T.J."/>
        </authorList>
    </citation>
    <scope>NUCLEOTIDE SEQUENCE</scope>
</reference>
<name>A0A0F8WU67_9ZZZZ</name>
<evidence type="ECO:0000313" key="2">
    <source>
        <dbReference type="EMBL" id="KKK51915.1"/>
    </source>
</evidence>
<gene>
    <name evidence="2" type="ORF">LCGC14_3110190</name>
</gene>
<comment type="caution">
    <text evidence="2">The sequence shown here is derived from an EMBL/GenBank/DDBJ whole genome shotgun (WGS) entry which is preliminary data.</text>
</comment>
<protein>
    <submittedName>
        <fullName evidence="2">Uncharacterized protein</fullName>
    </submittedName>
</protein>
<dbReference type="EMBL" id="LAZR01067275">
    <property type="protein sequence ID" value="KKK51915.1"/>
    <property type="molecule type" value="Genomic_DNA"/>
</dbReference>